<evidence type="ECO:0000313" key="2">
    <source>
        <dbReference type="Proteomes" id="UP000789366"/>
    </source>
</evidence>
<name>A0ACA9KE94_9GLOM</name>
<comment type="caution">
    <text evidence="1">The sequence shown here is derived from an EMBL/GenBank/DDBJ whole genome shotgun (WGS) entry which is preliminary data.</text>
</comment>
<dbReference type="EMBL" id="CAJVPW010000826">
    <property type="protein sequence ID" value="CAG8466899.1"/>
    <property type="molecule type" value="Genomic_DNA"/>
</dbReference>
<sequence length="337" mass="39146">INESKEYISEENYEKTDIENLEESSEKMDVDYEKNRDSPNIVILEADDEPNDNEEIFESYITSDKSIFYRKLDYKQDINPYTYTLLVLGVKYLEICTGNFALQIHALKAFAALFTIVGKMNYATSVCHYLTEIDNNSQLEALLNHTALVNICHKDHYFAHNEAVEIFIKYIKHSMTQSYKKGKLCMKSLLKQEVYGTVLCNTYGKRDYKVNIYTYTQIQKLFTQRITKSKVISSKLNPTLIFELIKSLIKNSIPDLSLSQKNSDDKYKNNNIEIIDISKDDKIIYINEDNEIIDIDDDDEIINMMNISDNIEIMDISDNNKIIDISNNIEIINISDN</sequence>
<keyword evidence="2" id="KW-1185">Reference proteome</keyword>
<organism evidence="1 2">
    <name type="scientific">Cetraspora pellucida</name>
    <dbReference type="NCBI Taxonomy" id="1433469"/>
    <lineage>
        <taxon>Eukaryota</taxon>
        <taxon>Fungi</taxon>
        <taxon>Fungi incertae sedis</taxon>
        <taxon>Mucoromycota</taxon>
        <taxon>Glomeromycotina</taxon>
        <taxon>Glomeromycetes</taxon>
        <taxon>Diversisporales</taxon>
        <taxon>Gigasporaceae</taxon>
        <taxon>Cetraspora</taxon>
    </lineage>
</organism>
<proteinExistence type="predicted"/>
<protein>
    <submittedName>
        <fullName evidence="1">4543_t:CDS:1</fullName>
    </submittedName>
</protein>
<accession>A0ACA9KE94</accession>
<evidence type="ECO:0000313" key="1">
    <source>
        <dbReference type="EMBL" id="CAG8466899.1"/>
    </source>
</evidence>
<dbReference type="Proteomes" id="UP000789366">
    <property type="component" value="Unassembled WGS sequence"/>
</dbReference>
<gene>
    <name evidence="1" type="ORF">SPELUC_LOCUS1514</name>
</gene>
<reference evidence="1" key="1">
    <citation type="submission" date="2021-06" db="EMBL/GenBank/DDBJ databases">
        <authorList>
            <person name="Kallberg Y."/>
            <person name="Tangrot J."/>
            <person name="Rosling A."/>
        </authorList>
    </citation>
    <scope>NUCLEOTIDE SEQUENCE</scope>
    <source>
        <strain evidence="1">28 12/20/2015</strain>
    </source>
</reference>
<feature type="non-terminal residue" evidence="1">
    <location>
        <position position="1"/>
    </location>
</feature>